<sequence>MELSHAVAAMMQGAVQSGEVPGVVIAAAGREQAGFVRGFGVRRLGAPEPMEPDTVVWIASMTKAVVAVAAMRLVEAGRIALDAPAAALVPEIAEAQVLEGFDAQGQPRLRPPRRAITLRHLLTHTSGFPYEMWSAETIRARKALGLPPMPSGRLAALRLPLLFDPGEDWTYGIGLDWAGRVVEAASGQRLGAHLQEAILGPLGMADTAFRLREDMRARLAPVHARAPDGSLAPTAMVVEQDPEFESGGGGLYSTARDYLAFARMILNGGRHGRERLLRPETVAEMARDQIAPLAVKPMLSAMPAATNDVDFFPGLPCGWGLSFLINRGQSPQGRAAGGLGWAGLANTYYWIDHGRGTAGVFLTQILPFFDAKAVALFRGFEARMNGAGP</sequence>
<reference evidence="2 3" key="1">
    <citation type="submission" date="2020-08" db="EMBL/GenBank/DDBJ databases">
        <title>Genomic Encyclopedia of Type Strains, Phase IV (KMG-IV): sequencing the most valuable type-strain genomes for metagenomic binning, comparative biology and taxonomic classification.</title>
        <authorList>
            <person name="Goeker M."/>
        </authorList>
    </citation>
    <scope>NUCLEOTIDE SEQUENCE [LARGE SCALE GENOMIC DNA]</scope>
    <source>
        <strain evidence="2 3">DSM 25895</strain>
    </source>
</reference>
<organism evidence="2 3">
    <name type="scientific">Neoroseomonas alkaliterrae</name>
    <dbReference type="NCBI Taxonomy" id="1452450"/>
    <lineage>
        <taxon>Bacteria</taxon>
        <taxon>Pseudomonadati</taxon>
        <taxon>Pseudomonadota</taxon>
        <taxon>Alphaproteobacteria</taxon>
        <taxon>Acetobacterales</taxon>
        <taxon>Acetobacteraceae</taxon>
        <taxon>Neoroseomonas</taxon>
    </lineage>
</organism>
<dbReference type="InterPro" id="IPR050789">
    <property type="entry name" value="Diverse_Enzym_Activities"/>
</dbReference>
<dbReference type="InterPro" id="IPR001466">
    <property type="entry name" value="Beta-lactam-related"/>
</dbReference>
<proteinExistence type="predicted"/>
<accession>A0A840Y6N6</accession>
<name>A0A840Y6N6_9PROT</name>
<comment type="caution">
    <text evidence="2">The sequence shown here is derived from an EMBL/GenBank/DDBJ whole genome shotgun (WGS) entry which is preliminary data.</text>
</comment>
<dbReference type="Proteomes" id="UP000562254">
    <property type="component" value="Unassembled WGS sequence"/>
</dbReference>
<dbReference type="PANTHER" id="PTHR43283">
    <property type="entry name" value="BETA-LACTAMASE-RELATED"/>
    <property type="match status" value="1"/>
</dbReference>
<dbReference type="PANTHER" id="PTHR43283:SF3">
    <property type="entry name" value="BETA-LACTAMASE FAMILY PROTEIN (AFU_ORTHOLOGUE AFUA_5G07500)"/>
    <property type="match status" value="1"/>
</dbReference>
<dbReference type="Gene3D" id="3.40.710.10">
    <property type="entry name" value="DD-peptidase/beta-lactamase superfamily"/>
    <property type="match status" value="1"/>
</dbReference>
<evidence type="ECO:0000313" key="3">
    <source>
        <dbReference type="Proteomes" id="UP000562254"/>
    </source>
</evidence>
<dbReference type="RefSeq" id="WP_338146539.1">
    <property type="nucleotide sequence ID" value="NZ_JAAEDJ010000062.1"/>
</dbReference>
<keyword evidence="3" id="KW-1185">Reference proteome</keyword>
<feature type="domain" description="Beta-lactamase-related" evidence="1">
    <location>
        <begin position="8"/>
        <end position="369"/>
    </location>
</feature>
<dbReference type="EMBL" id="JACIJE010000006">
    <property type="protein sequence ID" value="MBB5690252.1"/>
    <property type="molecule type" value="Genomic_DNA"/>
</dbReference>
<dbReference type="AlphaFoldDB" id="A0A840Y6N6"/>
<dbReference type="Pfam" id="PF00144">
    <property type="entry name" value="Beta-lactamase"/>
    <property type="match status" value="1"/>
</dbReference>
<evidence type="ECO:0000313" key="2">
    <source>
        <dbReference type="EMBL" id="MBB5690252.1"/>
    </source>
</evidence>
<gene>
    <name evidence="2" type="ORF">FHS88_002385</name>
</gene>
<dbReference type="InterPro" id="IPR012338">
    <property type="entry name" value="Beta-lactam/transpept-like"/>
</dbReference>
<dbReference type="SUPFAM" id="SSF56601">
    <property type="entry name" value="beta-lactamase/transpeptidase-like"/>
    <property type="match status" value="1"/>
</dbReference>
<protein>
    <submittedName>
        <fullName evidence="2">CubicO group peptidase (Beta-lactamase class C family)</fullName>
    </submittedName>
</protein>
<evidence type="ECO:0000259" key="1">
    <source>
        <dbReference type="Pfam" id="PF00144"/>
    </source>
</evidence>